<dbReference type="PANTHER" id="PTHR24134">
    <property type="entry name" value="ANKYRIN REPEAT-CONTAINING PROTEIN DDB_G0279043"/>
    <property type="match status" value="1"/>
</dbReference>
<name>X2B3Q9_CAPTE</name>
<dbReference type="SMART" id="SM00248">
    <property type="entry name" value="ANK"/>
    <property type="match status" value="2"/>
</dbReference>
<evidence type="ECO:0000256" key="2">
    <source>
        <dbReference type="ARBA" id="ARBA00023043"/>
    </source>
</evidence>
<organism evidence="4 5">
    <name type="scientific">Capitella teleta</name>
    <name type="common">Polychaete worm</name>
    <dbReference type="NCBI Taxonomy" id="283909"/>
    <lineage>
        <taxon>Eukaryota</taxon>
        <taxon>Metazoa</taxon>
        <taxon>Spiralia</taxon>
        <taxon>Lophotrochozoa</taxon>
        <taxon>Annelida</taxon>
        <taxon>Polychaeta</taxon>
        <taxon>Sedentaria</taxon>
        <taxon>Scolecida</taxon>
        <taxon>Capitellidae</taxon>
        <taxon>Capitella</taxon>
    </lineage>
</organism>
<dbReference type="Gene3D" id="1.25.40.20">
    <property type="entry name" value="Ankyrin repeat-containing domain"/>
    <property type="match status" value="2"/>
</dbReference>
<proteinExistence type="predicted"/>
<evidence type="ECO:0000256" key="1">
    <source>
        <dbReference type="ARBA" id="ARBA00022737"/>
    </source>
</evidence>
<dbReference type="PROSITE" id="PS50297">
    <property type="entry name" value="ANK_REP_REGION"/>
    <property type="match status" value="3"/>
</dbReference>
<feature type="repeat" description="ANK" evidence="3">
    <location>
        <begin position="68"/>
        <end position="100"/>
    </location>
</feature>
<sequence length="131" mass="14520">MHFACLRGSICRAKRLLEKGAHINERDIHGATPLMFAIFNNLEDMEVLKRIVVFLIDQGADVNAEDVNGESPLSLAALKGNIWCAKKLLANKADPYQKNKHGDTALHQVVNQQKYPDEIVEVLLRGGSDAN</sequence>
<feature type="repeat" description="ANK" evidence="3">
    <location>
        <begin position="101"/>
        <end position="131"/>
    </location>
</feature>
<reference evidence="5" key="1">
    <citation type="submission" date="2012-12" db="EMBL/GenBank/DDBJ databases">
        <authorList>
            <person name="Hellsten U."/>
            <person name="Grimwood J."/>
            <person name="Chapman J.A."/>
            <person name="Shapiro H."/>
            <person name="Aerts A."/>
            <person name="Otillar R.P."/>
            <person name="Terry A.Y."/>
            <person name="Boore J.L."/>
            <person name="Simakov O."/>
            <person name="Marletaz F."/>
            <person name="Cho S.-J."/>
            <person name="Edsinger-Gonzales E."/>
            <person name="Havlak P."/>
            <person name="Kuo D.-H."/>
            <person name="Larsson T."/>
            <person name="Lv J."/>
            <person name="Arendt D."/>
            <person name="Savage R."/>
            <person name="Osoegawa K."/>
            <person name="de Jong P."/>
            <person name="Lindberg D.R."/>
            <person name="Seaver E.C."/>
            <person name="Weisblat D.A."/>
            <person name="Putnam N.H."/>
            <person name="Grigoriev I.V."/>
            <person name="Rokhsar D.S."/>
        </authorList>
    </citation>
    <scope>NUCLEOTIDE SEQUENCE</scope>
    <source>
        <strain evidence="5">I ESC-2004</strain>
    </source>
</reference>
<keyword evidence="5" id="KW-1185">Reference proteome</keyword>
<dbReference type="OrthoDB" id="10257076at2759"/>
<dbReference type="PRINTS" id="PR01415">
    <property type="entry name" value="ANKYRIN"/>
</dbReference>
<dbReference type="SUPFAM" id="SSF48403">
    <property type="entry name" value="Ankyrin repeat"/>
    <property type="match status" value="1"/>
</dbReference>
<dbReference type="Proteomes" id="UP000014760">
    <property type="component" value="Unassembled WGS sequence"/>
</dbReference>
<accession>X2B3Q9</accession>
<dbReference type="Pfam" id="PF13637">
    <property type="entry name" value="Ank_4"/>
    <property type="match status" value="1"/>
</dbReference>
<dbReference type="InterPro" id="IPR036770">
    <property type="entry name" value="Ankyrin_rpt-contain_sf"/>
</dbReference>
<evidence type="ECO:0000256" key="3">
    <source>
        <dbReference type="PROSITE-ProRule" id="PRU00023"/>
    </source>
</evidence>
<dbReference type="EnsemblMetazoa" id="CapteT40037">
    <property type="protein sequence ID" value="CapteP40037"/>
    <property type="gene ID" value="CapteG40037"/>
</dbReference>
<dbReference type="InterPro" id="IPR002110">
    <property type="entry name" value="Ankyrin_rpt"/>
</dbReference>
<dbReference type="STRING" id="283909.R7VH89"/>
<dbReference type="OMA" id="NCKANHR"/>
<evidence type="ECO:0000313" key="5">
    <source>
        <dbReference type="Proteomes" id="UP000014760"/>
    </source>
</evidence>
<dbReference type="HOGENOM" id="CLU_000134_18_9_1"/>
<reference evidence="5" key="2">
    <citation type="journal article" date="2013" name="Nature">
        <title>Insights into bilaterian evolution from three spiralian genomes.</title>
        <authorList>
            <person name="Simakov O."/>
            <person name="Marletaz F."/>
            <person name="Cho S.J."/>
            <person name="Edsinger-Gonzales E."/>
            <person name="Havlak P."/>
            <person name="Hellsten U."/>
            <person name="Kuo D.H."/>
            <person name="Larsson T."/>
            <person name="Lv J."/>
            <person name="Arendt D."/>
            <person name="Savage R."/>
            <person name="Osoegawa K."/>
            <person name="de Jong P."/>
            <person name="Grimwood J."/>
            <person name="Chapman J.A."/>
            <person name="Shapiro H."/>
            <person name="Aerts A."/>
            <person name="Otillar R.P."/>
            <person name="Terry A.Y."/>
            <person name="Boore J.L."/>
            <person name="Grigoriev I.V."/>
            <person name="Lindberg D.R."/>
            <person name="Seaver E.C."/>
            <person name="Weisblat D.A."/>
            <person name="Putnam N.H."/>
            <person name="Rokhsar D.S."/>
        </authorList>
    </citation>
    <scope>NUCLEOTIDE SEQUENCE</scope>
    <source>
        <strain evidence="5">I ESC-2004</strain>
    </source>
</reference>
<dbReference type="PANTHER" id="PTHR24134:SF9">
    <property type="entry name" value="ANKYRIN REPEAT AND SOCS BOX PROTEIN 8"/>
    <property type="match status" value="1"/>
</dbReference>
<dbReference type="Pfam" id="PF12796">
    <property type="entry name" value="Ank_2"/>
    <property type="match status" value="1"/>
</dbReference>
<protein>
    <submittedName>
        <fullName evidence="4">Uncharacterized protein</fullName>
    </submittedName>
</protein>
<dbReference type="PROSITE" id="PS50088">
    <property type="entry name" value="ANK_REPEAT"/>
    <property type="match status" value="4"/>
</dbReference>
<feature type="repeat" description="ANK" evidence="3">
    <location>
        <begin position="29"/>
        <end position="67"/>
    </location>
</feature>
<reference evidence="4" key="3">
    <citation type="submission" date="2015-06" db="UniProtKB">
        <authorList>
            <consortium name="EnsemblMetazoa"/>
        </authorList>
    </citation>
    <scope>IDENTIFICATION</scope>
</reference>
<feature type="repeat" description="ANK" evidence="3">
    <location>
        <begin position="1"/>
        <end position="28"/>
    </location>
</feature>
<keyword evidence="1" id="KW-0677">Repeat</keyword>
<keyword evidence="2 3" id="KW-0040">ANK repeat</keyword>
<evidence type="ECO:0000313" key="4">
    <source>
        <dbReference type="EnsemblMetazoa" id="CapteP40037"/>
    </source>
</evidence>
<dbReference type="EMBL" id="AMQN01016592">
    <property type="status" value="NOT_ANNOTATED_CDS"/>
    <property type="molecule type" value="Genomic_DNA"/>
</dbReference>